<proteinExistence type="predicted"/>
<accession>A0A1M5CM76</accession>
<dbReference type="RefSeq" id="WP_073166943.1">
    <property type="nucleotide sequence ID" value="NZ_FQUW01000039.1"/>
</dbReference>
<evidence type="ECO:0000313" key="2">
    <source>
        <dbReference type="Proteomes" id="UP000184196"/>
    </source>
</evidence>
<dbReference type="OrthoDB" id="9799368at2"/>
<evidence type="ECO:0000313" key="1">
    <source>
        <dbReference type="EMBL" id="SHF55895.1"/>
    </source>
</evidence>
<dbReference type="EMBL" id="FQUW01000039">
    <property type="protein sequence ID" value="SHF55895.1"/>
    <property type="molecule type" value="Genomic_DNA"/>
</dbReference>
<sequence length="398" mass="44962">MTVKLKESSFRAAKLPVRGVFVSDYVEWASRTTDAPLQFLVGGALSCMSAAVGRNVVLNNRLYPNLWLALMGESTLLRKSTSVFLARTLCQHAGVSTFPDRLTPESFYESLCRYPQGLFALSELGGWLGSLNRSYAAGFKQDLTELYDCPSEFRRMRKDKKGKILEFRITNPYICILGASTLEWFEQHVQGDDSSGGFLPRFQFILGSPREPYPIPPKLELPEKLINFLSSLVKTRGHITLDEKSGEAYEAYVNWFRNFREKLCDAPPELIPYGARIETVALKLAVLFEADKKPGKVLNSLSVEAVESGCAYAECFFENARAVIERLGFNNFERLCRRVYTVVEKSPGITQRDILRSVCMPKAAFEDVITYLQDSGRIVRMMSKPEGRGRPTVKYYPL</sequence>
<dbReference type="Pfam" id="PF13148">
    <property type="entry name" value="DUF3987"/>
    <property type="match status" value="1"/>
</dbReference>
<dbReference type="AlphaFoldDB" id="A0A1M5CM76"/>
<name>A0A1M5CM76_9FIRM</name>
<protein>
    <recommendedName>
        <fullName evidence="3">DUF3987 domain-containing protein</fullName>
    </recommendedName>
</protein>
<reference evidence="2" key="1">
    <citation type="submission" date="2016-11" db="EMBL/GenBank/DDBJ databases">
        <authorList>
            <person name="Varghese N."/>
            <person name="Submissions S."/>
        </authorList>
    </citation>
    <scope>NUCLEOTIDE SEQUENCE [LARGE SCALE GENOMIC DNA]</scope>
    <source>
        <strain evidence="2">DSM 11792</strain>
    </source>
</reference>
<gene>
    <name evidence="1" type="ORF">SAMN02745218_02579</name>
</gene>
<organism evidence="1 2">
    <name type="scientific">Desulfofundulus australicus DSM 11792</name>
    <dbReference type="NCBI Taxonomy" id="1121425"/>
    <lineage>
        <taxon>Bacteria</taxon>
        <taxon>Bacillati</taxon>
        <taxon>Bacillota</taxon>
        <taxon>Clostridia</taxon>
        <taxon>Eubacteriales</taxon>
        <taxon>Peptococcaceae</taxon>
        <taxon>Desulfofundulus</taxon>
    </lineage>
</organism>
<evidence type="ECO:0008006" key="3">
    <source>
        <dbReference type="Google" id="ProtNLM"/>
    </source>
</evidence>
<dbReference type="InterPro" id="IPR025048">
    <property type="entry name" value="DUF3987"/>
</dbReference>
<keyword evidence="2" id="KW-1185">Reference proteome</keyword>
<dbReference type="Proteomes" id="UP000184196">
    <property type="component" value="Unassembled WGS sequence"/>
</dbReference>